<organism evidence="2 3">
    <name type="scientific">Desulfonema ishimotonii</name>
    <dbReference type="NCBI Taxonomy" id="45657"/>
    <lineage>
        <taxon>Bacteria</taxon>
        <taxon>Pseudomonadati</taxon>
        <taxon>Thermodesulfobacteriota</taxon>
        <taxon>Desulfobacteria</taxon>
        <taxon>Desulfobacterales</taxon>
        <taxon>Desulfococcaceae</taxon>
        <taxon>Desulfonema</taxon>
    </lineage>
</organism>
<evidence type="ECO:0000313" key="3">
    <source>
        <dbReference type="Proteomes" id="UP000288096"/>
    </source>
</evidence>
<protein>
    <recommendedName>
        <fullName evidence="1">ATPase AAA-type core domain-containing protein</fullName>
    </recommendedName>
</protein>
<sequence length="392" mass="44503">MNDFYLPGIRIRGYRPFRDVLFRFNRLEVIIGSNGAGKTSLFEFLRFLRNACSSEITPDNFFATRSGKIFHKPGDDRLFWNAQIDFKNKIPIFYQAELEGGEGPVKVLFERIITKRSLDERNKGGFTFLDFREGKGLVRDPEDGSFLRKEWDLKKANCLGLGVMMDANLAMLYNLREYVRGWRFYSGSGINSKKIRRSVLAEQSPVLDEDAGNLSTVLFDLMRNHTEAFDDLKSLIQFAIPGFRNLEVRPLGGTGEVFTFWAEEGVETELSFADLSEGILRFIALATLCVMPSPPPLICIDDPGQGLHPRTLPVLAGLFEKASERTQVLLATHDSYFLSQFDLENISVMKKSTGGSVCVNVRHSQALLNRLREADSEELEQMYRADELEAMF</sequence>
<proteinExistence type="predicted"/>
<dbReference type="GO" id="GO:0006302">
    <property type="term" value="P:double-strand break repair"/>
    <property type="evidence" value="ECO:0007669"/>
    <property type="project" value="TreeGrafter"/>
</dbReference>
<dbReference type="GO" id="GO:0016887">
    <property type="term" value="F:ATP hydrolysis activity"/>
    <property type="evidence" value="ECO:0007669"/>
    <property type="project" value="InterPro"/>
</dbReference>
<gene>
    <name evidence="2" type="ORF">DENIS_3587</name>
</gene>
<dbReference type="RefSeq" id="WP_124329776.1">
    <property type="nucleotide sequence ID" value="NZ_BEXT01000001.1"/>
</dbReference>
<dbReference type="GO" id="GO:0000731">
    <property type="term" value="P:DNA synthesis involved in DNA repair"/>
    <property type="evidence" value="ECO:0007669"/>
    <property type="project" value="TreeGrafter"/>
</dbReference>
<dbReference type="InterPro" id="IPR003959">
    <property type="entry name" value="ATPase_AAA_core"/>
</dbReference>
<comment type="caution">
    <text evidence="2">The sequence shown here is derived from an EMBL/GenBank/DDBJ whole genome shotgun (WGS) entry which is preliminary data.</text>
</comment>
<reference evidence="3" key="1">
    <citation type="submission" date="2017-11" db="EMBL/GenBank/DDBJ databases">
        <authorList>
            <person name="Watanabe M."/>
            <person name="Kojima H."/>
        </authorList>
    </citation>
    <scope>NUCLEOTIDE SEQUENCE [LARGE SCALE GENOMIC DNA]</scope>
    <source>
        <strain evidence="3">Tokyo 01</strain>
    </source>
</reference>
<dbReference type="InterPro" id="IPR027417">
    <property type="entry name" value="P-loop_NTPase"/>
</dbReference>
<evidence type="ECO:0000259" key="1">
    <source>
        <dbReference type="Pfam" id="PF13304"/>
    </source>
</evidence>
<dbReference type="SUPFAM" id="SSF52540">
    <property type="entry name" value="P-loop containing nucleoside triphosphate hydrolases"/>
    <property type="match status" value="1"/>
</dbReference>
<dbReference type="PANTHER" id="PTHR32182:SF25">
    <property type="entry name" value="SLR1056 PROTEIN"/>
    <property type="match status" value="1"/>
</dbReference>
<dbReference type="AlphaFoldDB" id="A0A401G069"/>
<dbReference type="OrthoDB" id="9816506at2"/>
<feature type="domain" description="ATPase AAA-type core" evidence="1">
    <location>
        <begin position="29"/>
        <end position="339"/>
    </location>
</feature>
<reference evidence="3" key="2">
    <citation type="submission" date="2019-01" db="EMBL/GenBank/DDBJ databases">
        <title>Genome sequence of Desulfonema ishimotonii strain Tokyo 01.</title>
        <authorList>
            <person name="Fukui M."/>
        </authorList>
    </citation>
    <scope>NUCLEOTIDE SEQUENCE [LARGE SCALE GENOMIC DNA]</scope>
    <source>
        <strain evidence="3">Tokyo 01</strain>
    </source>
</reference>
<name>A0A401G069_9BACT</name>
<dbReference type="EMBL" id="BEXT01000001">
    <property type="protein sequence ID" value="GBC62615.1"/>
    <property type="molecule type" value="Genomic_DNA"/>
</dbReference>
<dbReference type="GO" id="GO:0005524">
    <property type="term" value="F:ATP binding"/>
    <property type="evidence" value="ECO:0007669"/>
    <property type="project" value="InterPro"/>
</dbReference>
<dbReference type="InterPro" id="IPR014555">
    <property type="entry name" value="RecF-like"/>
</dbReference>
<dbReference type="CDD" id="cd00267">
    <property type="entry name" value="ABC_ATPase"/>
    <property type="match status" value="1"/>
</dbReference>
<keyword evidence="3" id="KW-1185">Reference proteome</keyword>
<accession>A0A401G069</accession>
<dbReference type="Pfam" id="PF13304">
    <property type="entry name" value="AAA_21"/>
    <property type="match status" value="1"/>
</dbReference>
<dbReference type="PANTHER" id="PTHR32182">
    <property type="entry name" value="DNA REPLICATION AND REPAIR PROTEIN RECF"/>
    <property type="match status" value="1"/>
</dbReference>
<dbReference type="PIRSF" id="PIRSF029347">
    <property type="entry name" value="RecF"/>
    <property type="match status" value="1"/>
</dbReference>
<dbReference type="Gene3D" id="3.40.50.300">
    <property type="entry name" value="P-loop containing nucleotide triphosphate hydrolases"/>
    <property type="match status" value="2"/>
</dbReference>
<evidence type="ECO:0000313" key="2">
    <source>
        <dbReference type="EMBL" id="GBC62615.1"/>
    </source>
</evidence>
<dbReference type="Proteomes" id="UP000288096">
    <property type="component" value="Unassembled WGS sequence"/>
</dbReference>